<dbReference type="SUPFAM" id="SSF46894">
    <property type="entry name" value="C-terminal effector domain of the bipartite response regulators"/>
    <property type="match status" value="1"/>
</dbReference>
<dbReference type="Proteomes" id="UP000005697">
    <property type="component" value="Unassembled WGS sequence"/>
</dbReference>
<dbReference type="GO" id="GO:0003677">
    <property type="term" value="F:DNA binding"/>
    <property type="evidence" value="ECO:0007669"/>
    <property type="project" value="UniProtKB-KW"/>
</dbReference>
<dbReference type="PRINTS" id="PR00038">
    <property type="entry name" value="HTHLUXR"/>
</dbReference>
<dbReference type="CDD" id="cd06170">
    <property type="entry name" value="LuxR_C_like"/>
    <property type="match status" value="1"/>
</dbReference>
<dbReference type="InterPro" id="IPR000792">
    <property type="entry name" value="Tscrpt_reg_LuxR_C"/>
</dbReference>
<dbReference type="PANTHER" id="PTHR44688:SF16">
    <property type="entry name" value="DNA-BINDING TRANSCRIPTIONAL ACTIVATOR DEVR_DOSR"/>
    <property type="match status" value="1"/>
</dbReference>
<dbReference type="eggNOG" id="COG2197">
    <property type="taxonomic scope" value="Bacteria"/>
</dbReference>
<keyword evidence="2" id="KW-0238">DNA-binding</keyword>
<dbReference type="EMBL" id="AEWX01000047">
    <property type="protein sequence ID" value="EGC18686.1"/>
    <property type="molecule type" value="Genomic_DNA"/>
</dbReference>
<dbReference type="GO" id="GO:0006355">
    <property type="term" value="P:regulation of DNA-templated transcription"/>
    <property type="evidence" value="ECO:0007669"/>
    <property type="project" value="InterPro"/>
</dbReference>
<sequence>MMLQTYNIFFIFSIIFPTFALSGRIKQQEGTKMKQIIIADNQDITRAGLLHVLSRMGEVSCQVAAGKSELMYRLKACPEAVVILDYTLFDFSGAADLLVLGQRYPLAHLVLWSEELSVGFIRSVVSASGLVSVLMKDAKLPEIEQCLDYVLHGRRFLCQHAAGLLLTPAETPDRETVKLTKTETEILKEIALGMTTREIAEKRFSSFHTVNTHRKNIFRKLGVNSVHEAMRYAMRSGLVDAADYCI</sequence>
<organism evidence="5 6">
    <name type="scientific">Prevotella multiformis DSM 16608</name>
    <dbReference type="NCBI Taxonomy" id="888743"/>
    <lineage>
        <taxon>Bacteria</taxon>
        <taxon>Pseudomonadati</taxon>
        <taxon>Bacteroidota</taxon>
        <taxon>Bacteroidia</taxon>
        <taxon>Bacteroidales</taxon>
        <taxon>Prevotellaceae</taxon>
        <taxon>Prevotella</taxon>
    </lineage>
</organism>
<dbReference type="Gene3D" id="1.10.10.10">
    <property type="entry name" value="Winged helix-like DNA-binding domain superfamily/Winged helix DNA-binding domain"/>
    <property type="match status" value="1"/>
</dbReference>
<evidence type="ECO:0000256" key="3">
    <source>
        <dbReference type="ARBA" id="ARBA00023163"/>
    </source>
</evidence>
<name>F0FAS3_9BACT</name>
<gene>
    <name evidence="5" type="ORF">HMPREF9141_2690</name>
</gene>
<dbReference type="InterPro" id="IPR036388">
    <property type="entry name" value="WH-like_DNA-bd_sf"/>
</dbReference>
<feature type="domain" description="HTH luxR-type" evidence="4">
    <location>
        <begin position="172"/>
        <end position="237"/>
    </location>
</feature>
<proteinExistence type="predicted"/>
<dbReference type="PANTHER" id="PTHR44688">
    <property type="entry name" value="DNA-BINDING TRANSCRIPTIONAL ACTIVATOR DEVR_DOSR"/>
    <property type="match status" value="1"/>
</dbReference>
<dbReference type="HOGENOM" id="CLU_000445_90_1_10"/>
<dbReference type="Pfam" id="PF00196">
    <property type="entry name" value="GerE"/>
    <property type="match status" value="1"/>
</dbReference>
<dbReference type="Gene3D" id="3.40.50.2300">
    <property type="match status" value="1"/>
</dbReference>
<evidence type="ECO:0000313" key="6">
    <source>
        <dbReference type="Proteomes" id="UP000005697"/>
    </source>
</evidence>
<protein>
    <submittedName>
        <fullName evidence="5">Transcriptional regulator, LuxR family</fullName>
    </submittedName>
</protein>
<dbReference type="SUPFAM" id="SSF52172">
    <property type="entry name" value="CheY-like"/>
    <property type="match status" value="1"/>
</dbReference>
<comment type="caution">
    <text evidence="5">The sequence shown here is derived from an EMBL/GenBank/DDBJ whole genome shotgun (WGS) entry which is preliminary data.</text>
</comment>
<reference evidence="5 6" key="1">
    <citation type="submission" date="2011-01" db="EMBL/GenBank/DDBJ databases">
        <authorList>
            <person name="Muzny D."/>
            <person name="Qin X."/>
            <person name="Deng J."/>
            <person name="Jiang H."/>
            <person name="Liu Y."/>
            <person name="Qu J."/>
            <person name="Song X.-Z."/>
            <person name="Zhang L."/>
            <person name="Thornton R."/>
            <person name="Coyle M."/>
            <person name="Francisco L."/>
            <person name="Jackson L."/>
            <person name="Javaid M."/>
            <person name="Korchina V."/>
            <person name="Kovar C."/>
            <person name="Mata R."/>
            <person name="Mathew T."/>
            <person name="Ngo R."/>
            <person name="Nguyen L."/>
            <person name="Nguyen N."/>
            <person name="Okwuonu G."/>
            <person name="Ongeri F."/>
            <person name="Pham C."/>
            <person name="Simmons D."/>
            <person name="Wilczek-Boney K."/>
            <person name="Hale W."/>
            <person name="Jakkamsetti A."/>
            <person name="Pham P."/>
            <person name="Ruth R."/>
            <person name="San Lucas F."/>
            <person name="Warren J."/>
            <person name="Zhang J."/>
            <person name="Zhao Z."/>
            <person name="Zhou C."/>
            <person name="Zhu D."/>
            <person name="Lee S."/>
            <person name="Bess C."/>
            <person name="Blankenburg K."/>
            <person name="Forbes L."/>
            <person name="Fu Q."/>
            <person name="Gubbala S."/>
            <person name="Hirani K."/>
            <person name="Jayaseelan J.C."/>
            <person name="Lara F."/>
            <person name="Munidasa M."/>
            <person name="Palculict T."/>
            <person name="Patil S."/>
            <person name="Pu L.-L."/>
            <person name="Saada N."/>
            <person name="Tang L."/>
            <person name="Weissenberger G."/>
            <person name="Zhu Y."/>
            <person name="Hemphill L."/>
            <person name="Shang Y."/>
            <person name="Youmans B."/>
            <person name="Ayvaz T."/>
            <person name="Ross M."/>
            <person name="Santibanez J."/>
            <person name="Aqrawi P."/>
            <person name="Gross S."/>
            <person name="Joshi V."/>
            <person name="Fowler G."/>
            <person name="Nazareth L."/>
            <person name="Reid J."/>
            <person name="Worley K."/>
            <person name="Petrosino J."/>
            <person name="Highlander S."/>
            <person name="Gibbs R."/>
        </authorList>
    </citation>
    <scope>NUCLEOTIDE SEQUENCE [LARGE SCALE GENOMIC DNA]</scope>
    <source>
        <strain evidence="5 6">DSM 16608</strain>
    </source>
</reference>
<dbReference type="PROSITE" id="PS50043">
    <property type="entry name" value="HTH_LUXR_2"/>
    <property type="match status" value="1"/>
</dbReference>
<evidence type="ECO:0000256" key="2">
    <source>
        <dbReference type="ARBA" id="ARBA00023125"/>
    </source>
</evidence>
<evidence type="ECO:0000256" key="1">
    <source>
        <dbReference type="ARBA" id="ARBA00023015"/>
    </source>
</evidence>
<keyword evidence="1" id="KW-0805">Transcription regulation</keyword>
<accession>F0FAS3</accession>
<dbReference type="SMART" id="SM00421">
    <property type="entry name" value="HTH_LUXR"/>
    <property type="match status" value="1"/>
</dbReference>
<dbReference type="STRING" id="888743.HMPREF9141_2690"/>
<evidence type="ECO:0000259" key="4">
    <source>
        <dbReference type="PROSITE" id="PS50043"/>
    </source>
</evidence>
<dbReference type="InterPro" id="IPR011006">
    <property type="entry name" value="CheY-like_superfamily"/>
</dbReference>
<dbReference type="AlphaFoldDB" id="F0FAS3"/>
<keyword evidence="3" id="KW-0804">Transcription</keyword>
<keyword evidence="6" id="KW-1185">Reference proteome</keyword>
<dbReference type="InterPro" id="IPR016032">
    <property type="entry name" value="Sig_transdc_resp-reg_C-effctor"/>
</dbReference>
<evidence type="ECO:0000313" key="5">
    <source>
        <dbReference type="EMBL" id="EGC18686.1"/>
    </source>
</evidence>